<dbReference type="STRING" id="796604.A0A2X0N9W1"/>
<organism evidence="1 2">
    <name type="scientific">Microbotryum silenes-dioicae</name>
    <dbReference type="NCBI Taxonomy" id="796604"/>
    <lineage>
        <taxon>Eukaryota</taxon>
        <taxon>Fungi</taxon>
        <taxon>Dikarya</taxon>
        <taxon>Basidiomycota</taxon>
        <taxon>Pucciniomycotina</taxon>
        <taxon>Microbotryomycetes</taxon>
        <taxon>Microbotryales</taxon>
        <taxon>Microbotryaceae</taxon>
        <taxon>Microbotryum</taxon>
    </lineage>
</organism>
<dbReference type="InterPro" id="IPR012675">
    <property type="entry name" value="Beta-grasp_dom_sf"/>
</dbReference>
<proteinExistence type="predicted"/>
<name>A0A2X0N9W1_9BASI</name>
<dbReference type="InterPro" id="IPR016155">
    <property type="entry name" value="Mopterin_synth/thiamin_S_b"/>
</dbReference>
<dbReference type="Proteomes" id="UP000249464">
    <property type="component" value="Unassembled WGS sequence"/>
</dbReference>
<accession>A0A2X0N9W1</accession>
<dbReference type="Pfam" id="PF02597">
    <property type="entry name" value="ThiS"/>
    <property type="match status" value="1"/>
</dbReference>
<dbReference type="InterPro" id="IPR003749">
    <property type="entry name" value="ThiS/MoaD-like"/>
</dbReference>
<protein>
    <submittedName>
        <fullName evidence="1">BQ5605_C033g11151 protein</fullName>
    </submittedName>
</protein>
<dbReference type="EMBL" id="FQNC01000066">
    <property type="protein sequence ID" value="SGZ01527.1"/>
    <property type="molecule type" value="Genomic_DNA"/>
</dbReference>
<dbReference type="CDD" id="cd00754">
    <property type="entry name" value="Ubl_MoaD"/>
    <property type="match status" value="1"/>
</dbReference>
<gene>
    <name evidence="1" type="primary">BQ5605_C033g11151</name>
    <name evidence="1" type="ORF">BQ5605_C033G11151</name>
</gene>
<reference evidence="1 2" key="1">
    <citation type="submission" date="2016-11" db="EMBL/GenBank/DDBJ databases">
        <authorList>
            <person name="Jaros S."/>
            <person name="Januszkiewicz K."/>
            <person name="Wedrychowicz H."/>
        </authorList>
    </citation>
    <scope>NUCLEOTIDE SEQUENCE [LARGE SCALE GENOMIC DNA]</scope>
</reference>
<evidence type="ECO:0000313" key="1">
    <source>
        <dbReference type="EMBL" id="SGZ01527.1"/>
    </source>
</evidence>
<sequence length="104" mass="11665">MAQEARHYLDYRSTITLRYFASVRTALEGLPSQTQLSLPTSLPFTLSHLRTHLVSLHPDNEPFRIALESSQWSVNEEMIPRGEEDKFELNGGEVVCPIPPVSGG</sequence>
<keyword evidence="2" id="KW-1185">Reference proteome</keyword>
<dbReference type="SUPFAM" id="SSF54285">
    <property type="entry name" value="MoaD/ThiS"/>
    <property type="match status" value="1"/>
</dbReference>
<evidence type="ECO:0000313" key="2">
    <source>
        <dbReference type="Proteomes" id="UP000249464"/>
    </source>
</evidence>
<dbReference type="Gene3D" id="3.10.20.30">
    <property type="match status" value="1"/>
</dbReference>
<dbReference type="AlphaFoldDB" id="A0A2X0N9W1"/>